<comment type="subcellular location">
    <subcellularLocation>
        <location evidence="2">Cell membrane</location>
    </subcellularLocation>
</comment>
<dbReference type="InterPro" id="IPR003661">
    <property type="entry name" value="HisK_dim/P_dom"/>
</dbReference>
<accession>A0A9X2G491</accession>
<dbReference type="PANTHER" id="PTHR43711:SF1">
    <property type="entry name" value="HISTIDINE KINASE 1"/>
    <property type="match status" value="1"/>
</dbReference>
<evidence type="ECO:0000313" key="10">
    <source>
        <dbReference type="Proteomes" id="UP001139493"/>
    </source>
</evidence>
<dbReference type="PRINTS" id="PR00344">
    <property type="entry name" value="BCTRLSENSOR"/>
</dbReference>
<keyword evidence="10" id="KW-1185">Reference proteome</keyword>
<dbReference type="InterPro" id="IPR036097">
    <property type="entry name" value="HisK_dim/P_sf"/>
</dbReference>
<dbReference type="EMBL" id="JAMTCS010000008">
    <property type="protein sequence ID" value="MCP2265403.1"/>
    <property type="molecule type" value="Genomic_DNA"/>
</dbReference>
<gene>
    <name evidence="9" type="ORF">APR03_002759</name>
</gene>
<evidence type="ECO:0000256" key="4">
    <source>
        <dbReference type="ARBA" id="ARBA00022553"/>
    </source>
</evidence>
<dbReference type="InterPro" id="IPR003594">
    <property type="entry name" value="HATPase_dom"/>
</dbReference>
<dbReference type="CDD" id="cd00075">
    <property type="entry name" value="HATPase"/>
    <property type="match status" value="1"/>
</dbReference>
<evidence type="ECO:0000256" key="5">
    <source>
        <dbReference type="ARBA" id="ARBA00022679"/>
    </source>
</evidence>
<dbReference type="InterPro" id="IPR050736">
    <property type="entry name" value="Sensor_HK_Regulatory"/>
</dbReference>
<evidence type="ECO:0000259" key="8">
    <source>
        <dbReference type="PROSITE" id="PS50109"/>
    </source>
</evidence>
<dbReference type="InterPro" id="IPR036890">
    <property type="entry name" value="HATPase_C_sf"/>
</dbReference>
<organism evidence="9 10">
    <name type="scientific">Promicromonospora thailandica</name>
    <dbReference type="NCBI Taxonomy" id="765201"/>
    <lineage>
        <taxon>Bacteria</taxon>
        <taxon>Bacillati</taxon>
        <taxon>Actinomycetota</taxon>
        <taxon>Actinomycetes</taxon>
        <taxon>Micrococcales</taxon>
        <taxon>Promicromonosporaceae</taxon>
        <taxon>Promicromonospora</taxon>
    </lineage>
</organism>
<comment type="catalytic activity">
    <reaction evidence="1">
        <text>ATP + protein L-histidine = ADP + protein N-phospho-L-histidine.</text>
        <dbReference type="EC" id="2.7.13.3"/>
    </reaction>
</comment>
<dbReference type="InterPro" id="IPR005467">
    <property type="entry name" value="His_kinase_dom"/>
</dbReference>
<evidence type="ECO:0000313" key="9">
    <source>
        <dbReference type="EMBL" id="MCP2265403.1"/>
    </source>
</evidence>
<dbReference type="SMART" id="SM00388">
    <property type="entry name" value="HisKA"/>
    <property type="match status" value="1"/>
</dbReference>
<sequence length="228" mass="23458">MSGGDDLGVVGHELRSPLSAVIGYAQLLRVSDLSEEQRRHVEVIERNGRRMLRLVEELLVSARLAAGTFEPDRADTDLAALASGCVTDLTPAARTAGVALVPLIPDQVRLSGDPEVLALAIDSLLGAAVRRTPRGGTVTLRVEPPADGVRDGSDHRWVVVEVTDTGPPVPAGQLGGTGPVRGVALGLPVVAATVAAHGGSVAVDHPPGAGTRVTITLPVQSPTESPTE</sequence>
<dbReference type="CDD" id="cd00082">
    <property type="entry name" value="HisKA"/>
    <property type="match status" value="1"/>
</dbReference>
<dbReference type="PANTHER" id="PTHR43711">
    <property type="entry name" value="TWO-COMPONENT HISTIDINE KINASE"/>
    <property type="match status" value="1"/>
</dbReference>
<feature type="domain" description="Histidine kinase" evidence="8">
    <location>
        <begin position="9"/>
        <end position="221"/>
    </location>
</feature>
<dbReference type="PROSITE" id="PS50109">
    <property type="entry name" value="HIS_KIN"/>
    <property type="match status" value="1"/>
</dbReference>
<dbReference type="RefSeq" id="WP_253836538.1">
    <property type="nucleotide sequence ID" value="NZ_JAMTCS010000008.1"/>
</dbReference>
<comment type="caution">
    <text evidence="9">The sequence shown here is derived from an EMBL/GenBank/DDBJ whole genome shotgun (WGS) entry which is preliminary data.</text>
</comment>
<protein>
    <recommendedName>
        <fullName evidence="3">histidine kinase</fullName>
        <ecNumber evidence="3">2.7.13.3</ecNumber>
    </recommendedName>
</protein>
<dbReference type="Pfam" id="PF00512">
    <property type="entry name" value="HisKA"/>
    <property type="match status" value="1"/>
</dbReference>
<reference evidence="9" key="1">
    <citation type="submission" date="2022-06" db="EMBL/GenBank/DDBJ databases">
        <title>Genomic Encyclopedia of Archaeal and Bacterial Type Strains, Phase II (KMG-II): from individual species to whole genera.</title>
        <authorList>
            <person name="Goeker M."/>
        </authorList>
    </citation>
    <scope>NUCLEOTIDE SEQUENCE</scope>
    <source>
        <strain evidence="9">DSM 26652</strain>
    </source>
</reference>
<evidence type="ECO:0000256" key="2">
    <source>
        <dbReference type="ARBA" id="ARBA00004236"/>
    </source>
</evidence>
<keyword evidence="5" id="KW-0808">Transferase</keyword>
<dbReference type="GO" id="GO:0000155">
    <property type="term" value="F:phosphorelay sensor kinase activity"/>
    <property type="evidence" value="ECO:0007669"/>
    <property type="project" value="InterPro"/>
</dbReference>
<evidence type="ECO:0000256" key="3">
    <source>
        <dbReference type="ARBA" id="ARBA00012438"/>
    </source>
</evidence>
<evidence type="ECO:0000256" key="1">
    <source>
        <dbReference type="ARBA" id="ARBA00000085"/>
    </source>
</evidence>
<dbReference type="SUPFAM" id="SSF47384">
    <property type="entry name" value="Homodimeric domain of signal transducing histidine kinase"/>
    <property type="match status" value="1"/>
</dbReference>
<dbReference type="SUPFAM" id="SSF55874">
    <property type="entry name" value="ATPase domain of HSP90 chaperone/DNA topoisomerase II/histidine kinase"/>
    <property type="match status" value="1"/>
</dbReference>
<evidence type="ECO:0000256" key="6">
    <source>
        <dbReference type="ARBA" id="ARBA00022777"/>
    </source>
</evidence>
<evidence type="ECO:0000256" key="7">
    <source>
        <dbReference type="ARBA" id="ARBA00023012"/>
    </source>
</evidence>
<dbReference type="AlphaFoldDB" id="A0A9X2G491"/>
<dbReference type="Gene3D" id="3.30.565.10">
    <property type="entry name" value="Histidine kinase-like ATPase, C-terminal domain"/>
    <property type="match status" value="1"/>
</dbReference>
<proteinExistence type="predicted"/>
<dbReference type="EC" id="2.7.13.3" evidence="3"/>
<dbReference type="GO" id="GO:0005886">
    <property type="term" value="C:plasma membrane"/>
    <property type="evidence" value="ECO:0007669"/>
    <property type="project" value="UniProtKB-SubCell"/>
</dbReference>
<name>A0A9X2G491_9MICO</name>
<keyword evidence="6 9" id="KW-0418">Kinase</keyword>
<keyword evidence="4" id="KW-0597">Phosphoprotein</keyword>
<dbReference type="Gene3D" id="1.10.287.130">
    <property type="match status" value="1"/>
</dbReference>
<dbReference type="SMART" id="SM00387">
    <property type="entry name" value="HATPase_c"/>
    <property type="match status" value="1"/>
</dbReference>
<keyword evidence="7" id="KW-0902">Two-component regulatory system</keyword>
<dbReference type="Proteomes" id="UP001139493">
    <property type="component" value="Unassembled WGS sequence"/>
</dbReference>
<dbReference type="Pfam" id="PF02518">
    <property type="entry name" value="HATPase_c"/>
    <property type="match status" value="1"/>
</dbReference>
<dbReference type="InterPro" id="IPR004358">
    <property type="entry name" value="Sig_transdc_His_kin-like_C"/>
</dbReference>